<feature type="transmembrane region" description="Helical" evidence="1">
    <location>
        <begin position="97"/>
        <end position="116"/>
    </location>
</feature>
<accession>A0ABV4QA02</accession>
<evidence type="ECO:0000313" key="4">
    <source>
        <dbReference type="Proteomes" id="UP001569963"/>
    </source>
</evidence>
<name>A0ABV4QA02_9ACTN</name>
<evidence type="ECO:0000256" key="1">
    <source>
        <dbReference type="SAM" id="Phobius"/>
    </source>
</evidence>
<dbReference type="EMBL" id="JAXCEI010000005">
    <property type="protein sequence ID" value="MFA1539903.1"/>
    <property type="molecule type" value="Genomic_DNA"/>
</dbReference>
<gene>
    <name evidence="3" type="ORF">SM611_13280</name>
</gene>
<sequence length="335" mass="35587">MLTPLQGAEGIQGGKGGESSRITEVDILRGFALFGISIVNTVGISKMPTVDAEPGAAYWAYETLLHQRFFPIFSFLFGLSFGLFLDSVRDRVNSPRFVMLARLGFLVPFGALHRILQPDEVLLSYAVIGIAVLLPASFLPMRWVAVLGGGGTLLGVALGGGSLIIPGIFLVGLSVQRYGFGALANARVSRMLSAWATVLSLALALDVWQIGAGVGSRTPLAAAAGMMTAAAYVVGIMLLVRTRGVGRLGGLAAVGRMALTGYVGATVLILATGHFINLGEAPRYGVAFSLGACVFAAELAFSVVWLRWARYGPLEWLWRCLTWWRIVPIRKSSGA</sequence>
<feature type="transmembrane region" description="Helical" evidence="1">
    <location>
        <begin position="65"/>
        <end position="85"/>
    </location>
</feature>
<dbReference type="InterPro" id="IPR052529">
    <property type="entry name" value="Bact_Transport_Assoc"/>
</dbReference>
<feature type="transmembrane region" description="Helical" evidence="1">
    <location>
        <begin position="220"/>
        <end position="240"/>
    </location>
</feature>
<organism evidence="3 4">
    <name type="scientific">Actinomadura monticuli</name>
    <dbReference type="NCBI Taxonomy" id="3097367"/>
    <lineage>
        <taxon>Bacteria</taxon>
        <taxon>Bacillati</taxon>
        <taxon>Actinomycetota</taxon>
        <taxon>Actinomycetes</taxon>
        <taxon>Streptosporangiales</taxon>
        <taxon>Thermomonosporaceae</taxon>
        <taxon>Actinomadura</taxon>
    </lineage>
</organism>
<dbReference type="RefSeq" id="WP_371949810.1">
    <property type="nucleotide sequence ID" value="NZ_JAXCEI010000005.1"/>
</dbReference>
<dbReference type="Pfam" id="PF04235">
    <property type="entry name" value="DUF418"/>
    <property type="match status" value="1"/>
</dbReference>
<feature type="transmembrane region" description="Helical" evidence="1">
    <location>
        <begin position="252"/>
        <end position="272"/>
    </location>
</feature>
<keyword evidence="1" id="KW-0472">Membrane</keyword>
<keyword evidence="1" id="KW-0812">Transmembrane</keyword>
<feature type="transmembrane region" description="Helical" evidence="1">
    <location>
        <begin position="192"/>
        <end position="208"/>
    </location>
</feature>
<proteinExistence type="predicted"/>
<dbReference type="InterPro" id="IPR007349">
    <property type="entry name" value="DUF418"/>
</dbReference>
<feature type="transmembrane region" description="Helical" evidence="1">
    <location>
        <begin position="153"/>
        <end position="172"/>
    </location>
</feature>
<feature type="domain" description="DUF418" evidence="2">
    <location>
        <begin position="192"/>
        <end position="325"/>
    </location>
</feature>
<dbReference type="PANTHER" id="PTHR30590">
    <property type="entry name" value="INNER MEMBRANE PROTEIN"/>
    <property type="match status" value="1"/>
</dbReference>
<evidence type="ECO:0000259" key="2">
    <source>
        <dbReference type="Pfam" id="PF04235"/>
    </source>
</evidence>
<dbReference type="PANTHER" id="PTHR30590:SF3">
    <property type="entry name" value="HYPOTHETICAL MEMBRANE SPANNING PROTEIN"/>
    <property type="match status" value="1"/>
</dbReference>
<comment type="caution">
    <text evidence="3">The sequence shown here is derived from an EMBL/GenBank/DDBJ whole genome shotgun (WGS) entry which is preliminary data.</text>
</comment>
<evidence type="ECO:0000313" key="3">
    <source>
        <dbReference type="EMBL" id="MFA1539903.1"/>
    </source>
</evidence>
<feature type="transmembrane region" description="Helical" evidence="1">
    <location>
        <begin position="122"/>
        <end position="141"/>
    </location>
</feature>
<protein>
    <submittedName>
        <fullName evidence="3">DUF418 domain-containing protein</fullName>
    </submittedName>
</protein>
<feature type="transmembrane region" description="Helical" evidence="1">
    <location>
        <begin position="284"/>
        <end position="308"/>
    </location>
</feature>
<keyword evidence="4" id="KW-1185">Reference proteome</keyword>
<keyword evidence="1" id="KW-1133">Transmembrane helix</keyword>
<dbReference type="Proteomes" id="UP001569963">
    <property type="component" value="Unassembled WGS sequence"/>
</dbReference>
<reference evidence="3 4" key="1">
    <citation type="submission" date="2023-11" db="EMBL/GenBank/DDBJ databases">
        <title>Actinomadura monticuli sp. nov., isolated from volcanic ash.</title>
        <authorList>
            <person name="Lee S.D."/>
            <person name="Yang H."/>
            <person name="Kim I.S."/>
        </authorList>
    </citation>
    <scope>NUCLEOTIDE SEQUENCE [LARGE SCALE GENOMIC DNA]</scope>
    <source>
        <strain evidence="3 4">DLS-62</strain>
    </source>
</reference>